<dbReference type="AlphaFoldDB" id="A0A401YMU5"/>
<reference evidence="1 2" key="1">
    <citation type="submission" date="2018-12" db="EMBL/GenBank/DDBJ databases">
        <title>Draft genome sequence of Embleya hyalina NBRC 13850T.</title>
        <authorList>
            <person name="Komaki H."/>
            <person name="Hosoyama A."/>
            <person name="Kimura A."/>
            <person name="Ichikawa N."/>
            <person name="Tamura T."/>
        </authorList>
    </citation>
    <scope>NUCLEOTIDE SEQUENCE [LARGE SCALE GENOMIC DNA]</scope>
    <source>
        <strain evidence="1 2">NBRC 13850</strain>
    </source>
</reference>
<protein>
    <submittedName>
        <fullName evidence="1">AraC family transcriptional regulator</fullName>
    </submittedName>
</protein>
<accession>A0A401YMU5</accession>
<dbReference type="Gene3D" id="1.10.10.60">
    <property type="entry name" value="Homeodomain-like"/>
    <property type="match status" value="1"/>
</dbReference>
<dbReference type="RefSeq" id="WP_126638012.1">
    <property type="nucleotide sequence ID" value="NZ_BIFH01000019.1"/>
</dbReference>
<keyword evidence="2" id="KW-1185">Reference proteome</keyword>
<proteinExistence type="predicted"/>
<dbReference type="EMBL" id="BIFH01000019">
    <property type="protein sequence ID" value="GCD95911.1"/>
    <property type="molecule type" value="Genomic_DNA"/>
</dbReference>
<gene>
    <name evidence="1" type="ORF">EHYA_03595</name>
</gene>
<organism evidence="1 2">
    <name type="scientific">Embleya hyalina</name>
    <dbReference type="NCBI Taxonomy" id="516124"/>
    <lineage>
        <taxon>Bacteria</taxon>
        <taxon>Bacillati</taxon>
        <taxon>Actinomycetota</taxon>
        <taxon>Actinomycetes</taxon>
        <taxon>Kitasatosporales</taxon>
        <taxon>Streptomycetaceae</taxon>
        <taxon>Embleya</taxon>
    </lineage>
</organism>
<dbReference type="Proteomes" id="UP000286931">
    <property type="component" value="Unassembled WGS sequence"/>
</dbReference>
<evidence type="ECO:0000313" key="2">
    <source>
        <dbReference type="Proteomes" id="UP000286931"/>
    </source>
</evidence>
<sequence length="92" mass="10064">MSDRRRTQPSRRRRAAFAKRFTALVGEPPTAHRANRRITLASDLPRETDPTMGTIATTVGYANAVALGVAFERLRRARAGGPRNCATGADTR</sequence>
<comment type="caution">
    <text evidence="1">The sequence shown here is derived from an EMBL/GenBank/DDBJ whole genome shotgun (WGS) entry which is preliminary data.</text>
</comment>
<evidence type="ECO:0000313" key="1">
    <source>
        <dbReference type="EMBL" id="GCD95911.1"/>
    </source>
</evidence>
<name>A0A401YMU5_9ACTN</name>